<dbReference type="STRING" id="573508.A0A1E3BGB5"/>
<name>A0A1E3BGB5_ASPCR</name>
<protein>
    <submittedName>
        <fullName evidence="1">Uncharacterized protein</fullName>
    </submittedName>
</protein>
<evidence type="ECO:0000313" key="1">
    <source>
        <dbReference type="EMBL" id="ODM19821.1"/>
    </source>
</evidence>
<gene>
    <name evidence="1" type="ORF">SI65_04807</name>
</gene>
<organism evidence="1 2">
    <name type="scientific">Aspergillus cristatus</name>
    <name type="common">Chinese Fuzhuan brick tea-fermentation fungus</name>
    <name type="synonym">Eurotium cristatum</name>
    <dbReference type="NCBI Taxonomy" id="573508"/>
    <lineage>
        <taxon>Eukaryota</taxon>
        <taxon>Fungi</taxon>
        <taxon>Dikarya</taxon>
        <taxon>Ascomycota</taxon>
        <taxon>Pezizomycotina</taxon>
        <taxon>Eurotiomycetes</taxon>
        <taxon>Eurotiomycetidae</taxon>
        <taxon>Eurotiales</taxon>
        <taxon>Aspergillaceae</taxon>
        <taxon>Aspergillus</taxon>
        <taxon>Aspergillus subgen. Aspergillus</taxon>
    </lineage>
</organism>
<sequence>MEGRPLIADLCGQDTLLFHDLEHCIEGASLALPGIHYLPDGAGNSGFDTKHTKAFNRGHNATVKATDLFNRYGKNATTSIQATNSGLITGPPPDAEHSDSIHSAVHWFEKIQFHTNLTSTQYLHFSNPSLLSQDVSTSSINIISGVCLFSGRVLASSIPSNEHGLNNSALEHAEPTLYELENIARIAPAIADVAALLNTKHGHLCRESNVPLKISLDIPNFHYYYTVEKRLRDGLCTFPEALQWMDAVEKRHYQVSRVFRRYTQHELVRRGCHGTHIQVSSSGTAGFVCDMLRQSLREGTLLSLDAALQRISAYDPIWTRFSDILPEKEKPRDFQGLGHIFHVYYVVRPALLSTKVQDDDLDPATTNPLLITIDDIFERRIYTSAHKLLKRIRTVPKPLGLLEIYPCRRVFRDNNQTRMCMYRHDPSPERLGVYMCKCRRALATIVNVNGRGGQNDNVLSKAGPPKSRIDSFGVMGMLYGGDVAAVLWKICMEEGLIS</sequence>
<proteinExistence type="predicted"/>
<keyword evidence="2" id="KW-1185">Reference proteome</keyword>
<dbReference type="OrthoDB" id="5421738at2759"/>
<reference evidence="1 2" key="1">
    <citation type="journal article" date="2016" name="BMC Genomics">
        <title>Comparative genomic and transcriptomic analyses of the Fuzhuan brick tea-fermentation fungus Aspergillus cristatus.</title>
        <authorList>
            <person name="Ge Y."/>
            <person name="Wang Y."/>
            <person name="Liu Y."/>
            <person name="Tan Y."/>
            <person name="Ren X."/>
            <person name="Zhang X."/>
            <person name="Hyde K.D."/>
            <person name="Liu Y."/>
            <person name="Liu Z."/>
        </authorList>
    </citation>
    <scope>NUCLEOTIDE SEQUENCE [LARGE SCALE GENOMIC DNA]</scope>
    <source>
        <strain evidence="1 2">GZAAS20.1005</strain>
    </source>
</reference>
<dbReference type="VEuPathDB" id="FungiDB:SI65_04807"/>
<dbReference type="EMBL" id="JXNT01000004">
    <property type="protein sequence ID" value="ODM19821.1"/>
    <property type="molecule type" value="Genomic_DNA"/>
</dbReference>
<dbReference type="AlphaFoldDB" id="A0A1E3BGB5"/>
<comment type="caution">
    <text evidence="1">The sequence shown here is derived from an EMBL/GenBank/DDBJ whole genome shotgun (WGS) entry which is preliminary data.</text>
</comment>
<accession>A0A1E3BGB5</accession>
<dbReference type="Proteomes" id="UP000094569">
    <property type="component" value="Unassembled WGS sequence"/>
</dbReference>
<evidence type="ECO:0000313" key="2">
    <source>
        <dbReference type="Proteomes" id="UP000094569"/>
    </source>
</evidence>